<proteinExistence type="inferred from homology"/>
<keyword evidence="5" id="KW-0119">Carbohydrate metabolism</keyword>
<keyword evidence="4" id="KW-0460">Magnesium</keyword>
<dbReference type="SUPFAM" id="SSF56784">
    <property type="entry name" value="HAD-like"/>
    <property type="match status" value="1"/>
</dbReference>
<dbReference type="Gene3D" id="3.40.50.1000">
    <property type="entry name" value="HAD superfamily/HAD-like"/>
    <property type="match status" value="1"/>
</dbReference>
<sequence>MKAVIFDFNGTMFFDSDKHEKAWEKYIGDLIGRKISDKEFKECVHGRNSSFIIEHFLNKKMEKETLMKMSDEKERVYRGLCLEDKENFHLVKGLTDFLDYLKDKGIKINIATASNKENIDFYFDKFDLAKWFDYDKVVFDEGTLPGKPAPDIYLKAAKNIGVDPKDAVVFEDAISGIKAAYKGGFDKVIVIADEKDKPYFESLNEVYGVIEDFTVAKKYLD</sequence>
<dbReference type="Gene3D" id="1.10.150.240">
    <property type="entry name" value="Putative phosphatase, domain 2"/>
    <property type="match status" value="1"/>
</dbReference>
<name>A0A3E3DZT7_9FIRM</name>
<evidence type="ECO:0000256" key="5">
    <source>
        <dbReference type="ARBA" id="ARBA00023277"/>
    </source>
</evidence>
<dbReference type="InterPro" id="IPR051600">
    <property type="entry name" value="Beta-PGM-like"/>
</dbReference>
<dbReference type="InterPro" id="IPR023198">
    <property type="entry name" value="PGP-like_dom2"/>
</dbReference>
<evidence type="ECO:0000256" key="4">
    <source>
        <dbReference type="ARBA" id="ARBA00022842"/>
    </source>
</evidence>
<dbReference type="InterPro" id="IPR006439">
    <property type="entry name" value="HAD-SF_hydro_IA"/>
</dbReference>
<dbReference type="EMBL" id="QUSM01000003">
    <property type="protein sequence ID" value="RGD74439.1"/>
    <property type="molecule type" value="Genomic_DNA"/>
</dbReference>
<evidence type="ECO:0000313" key="7">
    <source>
        <dbReference type="Proteomes" id="UP000261212"/>
    </source>
</evidence>
<organism evidence="6 7">
    <name type="scientific">Anaerofustis stercorihominis</name>
    <dbReference type="NCBI Taxonomy" id="214853"/>
    <lineage>
        <taxon>Bacteria</taxon>
        <taxon>Bacillati</taxon>
        <taxon>Bacillota</taxon>
        <taxon>Clostridia</taxon>
        <taxon>Eubacteriales</taxon>
        <taxon>Eubacteriaceae</taxon>
        <taxon>Anaerofustis</taxon>
    </lineage>
</organism>
<dbReference type="InterPro" id="IPR023214">
    <property type="entry name" value="HAD_sf"/>
</dbReference>
<dbReference type="AlphaFoldDB" id="A0A3E3DZT7"/>
<evidence type="ECO:0000256" key="3">
    <source>
        <dbReference type="ARBA" id="ARBA00022723"/>
    </source>
</evidence>
<dbReference type="Pfam" id="PF00702">
    <property type="entry name" value="Hydrolase"/>
    <property type="match status" value="1"/>
</dbReference>
<dbReference type="SFLD" id="SFLDS00003">
    <property type="entry name" value="Haloacid_Dehalogenase"/>
    <property type="match status" value="1"/>
</dbReference>
<evidence type="ECO:0000313" key="6">
    <source>
        <dbReference type="EMBL" id="RGD74439.1"/>
    </source>
</evidence>
<accession>A0A3E3DZT7</accession>
<dbReference type="InterPro" id="IPR036412">
    <property type="entry name" value="HAD-like_sf"/>
</dbReference>
<comment type="cofactor">
    <cofactor evidence="1">
        <name>Mg(2+)</name>
        <dbReference type="ChEBI" id="CHEBI:18420"/>
    </cofactor>
</comment>
<comment type="similarity">
    <text evidence="2">Belongs to the HAD-like hydrolase superfamily. CbbY/CbbZ/Gph/YieH family.</text>
</comment>
<dbReference type="PRINTS" id="PR00413">
    <property type="entry name" value="HADHALOGNASE"/>
</dbReference>
<dbReference type="PANTHER" id="PTHR46193">
    <property type="entry name" value="6-PHOSPHOGLUCONATE PHOSPHATASE"/>
    <property type="match status" value="1"/>
</dbReference>
<gene>
    <name evidence="6" type="ORF">DW687_06640</name>
</gene>
<keyword evidence="3" id="KW-0479">Metal-binding</keyword>
<dbReference type="SFLD" id="SFLDG01129">
    <property type="entry name" value="C1.5:_HAD__Beta-PGM__Phosphata"/>
    <property type="match status" value="1"/>
</dbReference>
<comment type="caution">
    <text evidence="6">The sequence shown here is derived from an EMBL/GenBank/DDBJ whole genome shotgun (WGS) entry which is preliminary data.</text>
</comment>
<dbReference type="Proteomes" id="UP000261212">
    <property type="component" value="Unassembled WGS sequence"/>
</dbReference>
<dbReference type="GO" id="GO:0003824">
    <property type="term" value="F:catalytic activity"/>
    <property type="evidence" value="ECO:0007669"/>
    <property type="project" value="UniProtKB-ARBA"/>
</dbReference>
<evidence type="ECO:0000256" key="2">
    <source>
        <dbReference type="ARBA" id="ARBA00006171"/>
    </source>
</evidence>
<dbReference type="PANTHER" id="PTHR46193:SF18">
    <property type="entry name" value="HEXITOL PHOSPHATASE B"/>
    <property type="match status" value="1"/>
</dbReference>
<dbReference type="GO" id="GO:0046872">
    <property type="term" value="F:metal ion binding"/>
    <property type="evidence" value="ECO:0007669"/>
    <property type="project" value="UniProtKB-KW"/>
</dbReference>
<reference evidence="6 7" key="1">
    <citation type="submission" date="2018-08" db="EMBL/GenBank/DDBJ databases">
        <title>A genome reference for cultivated species of the human gut microbiota.</title>
        <authorList>
            <person name="Zou Y."/>
            <person name="Xue W."/>
            <person name="Luo G."/>
        </authorList>
    </citation>
    <scope>NUCLEOTIDE SEQUENCE [LARGE SCALE GENOMIC DNA]</scope>
    <source>
        <strain evidence="6 7">AM25-6</strain>
    </source>
</reference>
<dbReference type="NCBIfam" id="TIGR01509">
    <property type="entry name" value="HAD-SF-IA-v3"/>
    <property type="match status" value="1"/>
</dbReference>
<dbReference type="CDD" id="cd07505">
    <property type="entry name" value="HAD_BPGM-like"/>
    <property type="match status" value="1"/>
</dbReference>
<protein>
    <submittedName>
        <fullName evidence="6">HAD family phosphatase</fullName>
    </submittedName>
</protein>
<evidence type="ECO:0000256" key="1">
    <source>
        <dbReference type="ARBA" id="ARBA00001946"/>
    </source>
</evidence>
<dbReference type="RefSeq" id="WP_117532155.1">
    <property type="nucleotide sequence ID" value="NZ_QUSM01000003.1"/>
</dbReference>